<keyword evidence="3" id="KW-1133">Transmembrane helix</keyword>
<dbReference type="InterPro" id="IPR027383">
    <property type="entry name" value="Znf_put"/>
</dbReference>
<keyword evidence="2" id="KW-0804">Transcription</keyword>
<dbReference type="RefSeq" id="WP_167034344.1">
    <property type="nucleotide sequence ID" value="NZ_BAAANA010000002.1"/>
</dbReference>
<name>A0A7Y2M2R1_9MICO</name>
<keyword evidence="3" id="KW-0812">Transmembrane</keyword>
<dbReference type="AlphaFoldDB" id="A0A7Y2M2R1"/>
<keyword evidence="1" id="KW-0805">Transcription regulation</keyword>
<comment type="caution">
    <text evidence="5">The sequence shown here is derived from an EMBL/GenBank/DDBJ whole genome shotgun (WGS) entry which is preliminary data.</text>
</comment>
<dbReference type="Pfam" id="PF13490">
    <property type="entry name" value="zf-HC2"/>
    <property type="match status" value="1"/>
</dbReference>
<feature type="transmembrane region" description="Helical" evidence="3">
    <location>
        <begin position="87"/>
        <end position="110"/>
    </location>
</feature>
<accession>A0A7Y2M2R1</accession>
<reference evidence="5 6" key="1">
    <citation type="submission" date="2020-05" db="EMBL/GenBank/DDBJ databases">
        <title>MicrobeNet Type strains.</title>
        <authorList>
            <person name="Nicholson A.C."/>
        </authorList>
    </citation>
    <scope>NUCLEOTIDE SEQUENCE [LARGE SCALE GENOMIC DNA]</scope>
    <source>
        <strain evidence="5 6">JCM 14282</strain>
    </source>
</reference>
<protein>
    <submittedName>
        <fullName evidence="5">Zf-HC2 domain-containing protein</fullName>
    </submittedName>
</protein>
<evidence type="ECO:0000313" key="6">
    <source>
        <dbReference type="Proteomes" id="UP000543598"/>
    </source>
</evidence>
<gene>
    <name evidence="5" type="ORF">HLA99_16110</name>
</gene>
<sequence>MRYAEWDAAYVLGALSAQDRHAYEAHLDTCPECARAIAELAPAAALLSRLSAQDVARLDEVGEDAAARSGFVSLARERARRTRRVRWAAAAAAVVLIVAAIAVPVSIAALNRPTAGFALESVTDVPIEASVRLTSVAWGTRVDLDCRYPDVYVPGAPPVPEAGWTYALTLVGADGAESTVSTWRSWPGASARLSGATALSVDEIASVELRSAKGTILMRYDLGGG</sequence>
<keyword evidence="3" id="KW-0472">Membrane</keyword>
<proteinExistence type="predicted"/>
<dbReference type="Proteomes" id="UP000543598">
    <property type="component" value="Unassembled WGS sequence"/>
</dbReference>
<evidence type="ECO:0000256" key="2">
    <source>
        <dbReference type="ARBA" id="ARBA00023163"/>
    </source>
</evidence>
<evidence type="ECO:0000256" key="1">
    <source>
        <dbReference type="ARBA" id="ARBA00023015"/>
    </source>
</evidence>
<evidence type="ECO:0000259" key="4">
    <source>
        <dbReference type="Pfam" id="PF13490"/>
    </source>
</evidence>
<keyword evidence="6" id="KW-1185">Reference proteome</keyword>
<evidence type="ECO:0000256" key="3">
    <source>
        <dbReference type="SAM" id="Phobius"/>
    </source>
</evidence>
<dbReference type="Gene3D" id="1.10.10.1320">
    <property type="entry name" value="Anti-sigma factor, zinc-finger domain"/>
    <property type="match status" value="1"/>
</dbReference>
<dbReference type="InterPro" id="IPR041916">
    <property type="entry name" value="Anti_sigma_zinc_sf"/>
</dbReference>
<dbReference type="EMBL" id="JABEMB010000044">
    <property type="protein sequence ID" value="NNH05369.1"/>
    <property type="molecule type" value="Genomic_DNA"/>
</dbReference>
<feature type="domain" description="Putative zinc-finger" evidence="4">
    <location>
        <begin position="9"/>
        <end position="34"/>
    </location>
</feature>
<evidence type="ECO:0000313" key="5">
    <source>
        <dbReference type="EMBL" id="NNH05369.1"/>
    </source>
</evidence>
<organism evidence="5 6">
    <name type="scientific">Microbacterium ulmi</name>
    <dbReference type="NCBI Taxonomy" id="179095"/>
    <lineage>
        <taxon>Bacteria</taxon>
        <taxon>Bacillati</taxon>
        <taxon>Actinomycetota</taxon>
        <taxon>Actinomycetes</taxon>
        <taxon>Micrococcales</taxon>
        <taxon>Microbacteriaceae</taxon>
        <taxon>Microbacterium</taxon>
    </lineage>
</organism>